<keyword evidence="8" id="KW-1185">Reference proteome</keyword>
<organism evidence="7 8">
    <name type="scientific">Vanrija albida</name>
    <dbReference type="NCBI Taxonomy" id="181172"/>
    <lineage>
        <taxon>Eukaryota</taxon>
        <taxon>Fungi</taxon>
        <taxon>Dikarya</taxon>
        <taxon>Basidiomycota</taxon>
        <taxon>Agaricomycotina</taxon>
        <taxon>Tremellomycetes</taxon>
        <taxon>Trichosporonales</taxon>
        <taxon>Trichosporonaceae</taxon>
        <taxon>Vanrija</taxon>
    </lineage>
</organism>
<evidence type="ECO:0000256" key="1">
    <source>
        <dbReference type="ARBA" id="ARBA00004141"/>
    </source>
</evidence>
<comment type="caution">
    <text evidence="7">The sequence shown here is derived from an EMBL/GenBank/DDBJ whole genome shotgun (WGS) entry which is preliminary data.</text>
</comment>
<evidence type="ECO:0008006" key="9">
    <source>
        <dbReference type="Google" id="ProtNLM"/>
    </source>
</evidence>
<keyword evidence="4 6" id="KW-0472">Membrane</keyword>
<evidence type="ECO:0000256" key="2">
    <source>
        <dbReference type="ARBA" id="ARBA00022692"/>
    </source>
</evidence>
<accession>A0ABR3Q8I0</accession>
<evidence type="ECO:0000256" key="5">
    <source>
        <dbReference type="SAM" id="MobiDB-lite"/>
    </source>
</evidence>
<sequence>MHCAVGGFVIAGGIGSLIHLKFSSIIIGIYELLAGAVILALEVVSPTEQQKALVHSYASFLHSFVGRGVFYILLGVLMLDNYLLVQICGGAVALVGIIYVALHFVHLFEAPSTMQAPSSDPEAQPVWQAPTE</sequence>
<evidence type="ECO:0000256" key="3">
    <source>
        <dbReference type="ARBA" id="ARBA00022989"/>
    </source>
</evidence>
<feature type="transmembrane region" description="Helical" evidence="6">
    <location>
        <begin position="25"/>
        <end position="45"/>
    </location>
</feature>
<keyword evidence="2 6" id="KW-0812">Transmembrane</keyword>
<protein>
    <recommendedName>
        <fullName evidence="9">Golgi apparatus membrane protein TVP15</fullName>
    </recommendedName>
</protein>
<evidence type="ECO:0000313" key="7">
    <source>
        <dbReference type="EMBL" id="KAL1411039.1"/>
    </source>
</evidence>
<dbReference type="PANTHER" id="PTHR28128:SF1">
    <property type="entry name" value="GOLGI APPARATUS MEMBRANE PROTEIN TVP15"/>
    <property type="match status" value="1"/>
</dbReference>
<reference evidence="7 8" key="1">
    <citation type="submission" date="2023-08" db="EMBL/GenBank/DDBJ databases">
        <title>Annotated Genome Sequence of Vanrija albida AlHP1.</title>
        <authorList>
            <person name="Herzog R."/>
        </authorList>
    </citation>
    <scope>NUCLEOTIDE SEQUENCE [LARGE SCALE GENOMIC DNA]</scope>
    <source>
        <strain evidence="7 8">AlHP1</strain>
    </source>
</reference>
<dbReference type="Pfam" id="PF08507">
    <property type="entry name" value="COPI_assoc"/>
    <property type="match status" value="1"/>
</dbReference>
<feature type="transmembrane region" description="Helical" evidence="6">
    <location>
        <begin position="57"/>
        <end position="77"/>
    </location>
</feature>
<dbReference type="PANTHER" id="PTHR28128">
    <property type="entry name" value="GOLGI APPARATUS MEMBRANE PROTEIN TVP15"/>
    <property type="match status" value="1"/>
</dbReference>
<gene>
    <name evidence="7" type="ORF">Q8F55_001986</name>
</gene>
<dbReference type="EMBL" id="JBBXJM010000002">
    <property type="protein sequence ID" value="KAL1411039.1"/>
    <property type="molecule type" value="Genomic_DNA"/>
</dbReference>
<evidence type="ECO:0000256" key="4">
    <source>
        <dbReference type="ARBA" id="ARBA00023136"/>
    </source>
</evidence>
<evidence type="ECO:0000256" key="6">
    <source>
        <dbReference type="SAM" id="Phobius"/>
    </source>
</evidence>
<dbReference type="InterPro" id="IPR013714">
    <property type="entry name" value="Golgi_TVP15"/>
</dbReference>
<comment type="subcellular location">
    <subcellularLocation>
        <location evidence="1">Membrane</location>
        <topology evidence="1">Multi-pass membrane protein</topology>
    </subcellularLocation>
</comment>
<dbReference type="Proteomes" id="UP001565368">
    <property type="component" value="Unassembled WGS sequence"/>
</dbReference>
<keyword evidence="3 6" id="KW-1133">Transmembrane helix</keyword>
<feature type="transmembrane region" description="Helical" evidence="6">
    <location>
        <begin position="83"/>
        <end position="105"/>
    </location>
</feature>
<dbReference type="RefSeq" id="XP_069210983.1">
    <property type="nucleotide sequence ID" value="XM_069350597.1"/>
</dbReference>
<name>A0ABR3Q8I0_9TREE</name>
<dbReference type="GeneID" id="95983029"/>
<feature type="region of interest" description="Disordered" evidence="5">
    <location>
        <begin position="113"/>
        <end position="132"/>
    </location>
</feature>
<evidence type="ECO:0000313" key="8">
    <source>
        <dbReference type="Proteomes" id="UP001565368"/>
    </source>
</evidence>
<proteinExistence type="predicted"/>